<dbReference type="EMBL" id="BEZZ01001034">
    <property type="protein sequence ID" value="GCC37647.1"/>
    <property type="molecule type" value="Genomic_DNA"/>
</dbReference>
<dbReference type="FunFam" id="1.10.510.10:FF:000202">
    <property type="entry name" value="Dual specificity testis-specific protein kinase 2"/>
    <property type="match status" value="1"/>
</dbReference>
<dbReference type="Gene3D" id="3.30.200.20">
    <property type="entry name" value="Phosphorylase Kinase, domain 1"/>
    <property type="match status" value="1"/>
</dbReference>
<dbReference type="EC" id="2.7.12.1" evidence="4"/>
<dbReference type="InterPro" id="IPR050940">
    <property type="entry name" value="Actin_reg-Ser/Thr_kinase"/>
</dbReference>
<keyword evidence="14" id="KW-0464">Manganese</keyword>
<evidence type="ECO:0000256" key="5">
    <source>
        <dbReference type="ARBA" id="ARBA00022527"/>
    </source>
</evidence>
<evidence type="ECO:0000256" key="18">
    <source>
        <dbReference type="PROSITE-ProRule" id="PRU10141"/>
    </source>
</evidence>
<dbReference type="PROSITE" id="PS00109">
    <property type="entry name" value="PROTEIN_KINASE_TYR"/>
    <property type="match status" value="1"/>
</dbReference>
<accession>A0A401T4V6</accession>
<dbReference type="STRING" id="137246.A0A401T4V6"/>
<dbReference type="InterPro" id="IPR011009">
    <property type="entry name" value="Kinase-like_dom_sf"/>
</dbReference>
<comment type="cofactor">
    <cofactor evidence="2">
        <name>Mg(2+)</name>
        <dbReference type="ChEBI" id="CHEBI:18420"/>
    </cofactor>
</comment>
<dbReference type="OrthoDB" id="20134at2759"/>
<evidence type="ECO:0000313" key="21">
    <source>
        <dbReference type="Proteomes" id="UP000287033"/>
    </source>
</evidence>
<dbReference type="CDD" id="cd14155">
    <property type="entry name" value="PKc_TESK"/>
    <property type="match status" value="1"/>
</dbReference>
<dbReference type="InterPro" id="IPR017441">
    <property type="entry name" value="Protein_kinase_ATP_BS"/>
</dbReference>
<dbReference type="GO" id="GO:0005737">
    <property type="term" value="C:cytoplasm"/>
    <property type="evidence" value="ECO:0007669"/>
    <property type="project" value="TreeGrafter"/>
</dbReference>
<dbReference type="GO" id="GO:0004713">
    <property type="term" value="F:protein tyrosine kinase activity"/>
    <property type="evidence" value="ECO:0007669"/>
    <property type="project" value="UniProtKB-KW"/>
</dbReference>
<keyword evidence="5" id="KW-0723">Serine/threonine-protein kinase</keyword>
<comment type="cofactor">
    <cofactor evidence="1">
        <name>Mn(2+)</name>
        <dbReference type="ChEBI" id="CHEBI:29035"/>
    </cofactor>
</comment>
<dbReference type="GO" id="GO:0051496">
    <property type="term" value="P:positive regulation of stress fiber assembly"/>
    <property type="evidence" value="ECO:0007669"/>
    <property type="project" value="TreeGrafter"/>
</dbReference>
<keyword evidence="6" id="KW-0597">Phosphoprotein</keyword>
<dbReference type="Gene3D" id="1.10.510.10">
    <property type="entry name" value="Transferase(Phosphotransferase) domain 1"/>
    <property type="match status" value="1"/>
</dbReference>
<dbReference type="InterPro" id="IPR001245">
    <property type="entry name" value="Ser-Thr/Tyr_kinase_cat_dom"/>
</dbReference>
<proteinExistence type="inferred from homology"/>
<evidence type="ECO:0000256" key="11">
    <source>
        <dbReference type="ARBA" id="ARBA00022840"/>
    </source>
</evidence>
<evidence type="ECO:0000256" key="14">
    <source>
        <dbReference type="ARBA" id="ARBA00023211"/>
    </source>
</evidence>
<comment type="similarity">
    <text evidence="3">Belongs to the protein kinase superfamily. TKL Ser/Thr protein kinase family.</text>
</comment>
<dbReference type="PROSITE" id="PS50011">
    <property type="entry name" value="PROTEIN_KINASE_DOM"/>
    <property type="match status" value="1"/>
</dbReference>
<dbReference type="AlphaFoldDB" id="A0A401T4V6"/>
<dbReference type="Proteomes" id="UP000287033">
    <property type="component" value="Unassembled WGS sequence"/>
</dbReference>
<dbReference type="GO" id="GO:0004712">
    <property type="term" value="F:protein serine/threonine/tyrosine kinase activity"/>
    <property type="evidence" value="ECO:0007669"/>
    <property type="project" value="UniProtKB-EC"/>
</dbReference>
<comment type="catalytic activity">
    <reaction evidence="16">
        <text>L-threonyl-[protein] + ATP = O-phospho-L-threonyl-[protein] + ADP + H(+)</text>
        <dbReference type="Rhea" id="RHEA:46608"/>
        <dbReference type="Rhea" id="RHEA-COMP:11060"/>
        <dbReference type="Rhea" id="RHEA-COMP:11605"/>
        <dbReference type="ChEBI" id="CHEBI:15378"/>
        <dbReference type="ChEBI" id="CHEBI:30013"/>
        <dbReference type="ChEBI" id="CHEBI:30616"/>
        <dbReference type="ChEBI" id="CHEBI:61977"/>
        <dbReference type="ChEBI" id="CHEBI:456216"/>
        <dbReference type="EC" id="2.7.12.1"/>
    </reaction>
</comment>
<dbReference type="GO" id="GO:0004674">
    <property type="term" value="F:protein serine/threonine kinase activity"/>
    <property type="evidence" value="ECO:0007669"/>
    <property type="project" value="UniProtKB-KW"/>
</dbReference>
<keyword evidence="7" id="KW-0808">Transferase</keyword>
<dbReference type="InterPro" id="IPR000719">
    <property type="entry name" value="Prot_kinase_dom"/>
</dbReference>
<dbReference type="GO" id="GO:0005634">
    <property type="term" value="C:nucleus"/>
    <property type="evidence" value="ECO:0007669"/>
    <property type="project" value="TreeGrafter"/>
</dbReference>
<evidence type="ECO:0000256" key="17">
    <source>
        <dbReference type="ARBA" id="ARBA00051680"/>
    </source>
</evidence>
<dbReference type="PANTHER" id="PTHR46485">
    <property type="entry name" value="LIM DOMAIN KINASE 1"/>
    <property type="match status" value="1"/>
</dbReference>
<sequence>MSRESALRLDLSSDVLIPDPGPYSAPVLGTIPGCSHLRPSSYRALRSAVSTLTRIDDFHCEKIGSGFFSEVFKVRHRISGQVMVLKMNKLPSNRANMLREVQLMNRLSHPNILRFMGVCVHEGQLHALTEYINGGSLEQVLGSHEYLSWLVRIKLALDIAKGLCYLHSKGIFHRDLTSKNCLVKHEGKSYTAVVGDFGLSEKIPNYSGDGEKERLAVVGSPYWMAPEVLRGELYDEKTDVFAYGIILCEIIARIPADPDYLPRTENFGLDVNTFETMVGDCPPPFLKLAIHCCVMDSTQRPSFAEIVQKLEAMLELCKNTDSRLENAEQHFTVEVSTIHNGKLNLRS</sequence>
<evidence type="ECO:0000256" key="10">
    <source>
        <dbReference type="ARBA" id="ARBA00022777"/>
    </source>
</evidence>
<evidence type="ECO:0000256" key="4">
    <source>
        <dbReference type="ARBA" id="ARBA00013203"/>
    </source>
</evidence>
<evidence type="ECO:0000256" key="7">
    <source>
        <dbReference type="ARBA" id="ARBA00022679"/>
    </source>
</evidence>
<dbReference type="Pfam" id="PF07714">
    <property type="entry name" value="PK_Tyr_Ser-Thr"/>
    <property type="match status" value="1"/>
</dbReference>
<evidence type="ECO:0000259" key="19">
    <source>
        <dbReference type="PROSITE" id="PS50011"/>
    </source>
</evidence>
<dbReference type="GO" id="GO:0005524">
    <property type="term" value="F:ATP binding"/>
    <property type="evidence" value="ECO:0007669"/>
    <property type="project" value="UniProtKB-UniRule"/>
</dbReference>
<name>A0A401T4V6_CHIPU</name>
<evidence type="ECO:0000256" key="16">
    <source>
        <dbReference type="ARBA" id="ARBA00049308"/>
    </source>
</evidence>
<feature type="binding site" evidence="18">
    <location>
        <position position="86"/>
    </location>
    <ligand>
        <name>ATP</name>
        <dbReference type="ChEBI" id="CHEBI:30616"/>
    </ligand>
</feature>
<keyword evidence="12" id="KW-0460">Magnesium</keyword>
<dbReference type="InterPro" id="IPR008266">
    <property type="entry name" value="Tyr_kinase_AS"/>
</dbReference>
<keyword evidence="9 18" id="KW-0547">Nucleotide-binding</keyword>
<keyword evidence="11 18" id="KW-0067">ATP-binding</keyword>
<dbReference type="FunFam" id="3.30.200.20:FF:000134">
    <property type="entry name" value="Dual specificity testis-specific protein kinase 2"/>
    <property type="match status" value="1"/>
</dbReference>
<keyword evidence="21" id="KW-1185">Reference proteome</keyword>
<evidence type="ECO:0000256" key="8">
    <source>
        <dbReference type="ARBA" id="ARBA00022723"/>
    </source>
</evidence>
<comment type="catalytic activity">
    <reaction evidence="15">
        <text>L-seryl-[protein] + ATP = O-phospho-L-seryl-[protein] + ADP + H(+)</text>
        <dbReference type="Rhea" id="RHEA:17989"/>
        <dbReference type="Rhea" id="RHEA-COMP:9863"/>
        <dbReference type="Rhea" id="RHEA-COMP:11604"/>
        <dbReference type="ChEBI" id="CHEBI:15378"/>
        <dbReference type="ChEBI" id="CHEBI:29999"/>
        <dbReference type="ChEBI" id="CHEBI:30616"/>
        <dbReference type="ChEBI" id="CHEBI:83421"/>
        <dbReference type="ChEBI" id="CHEBI:456216"/>
        <dbReference type="EC" id="2.7.12.1"/>
    </reaction>
</comment>
<evidence type="ECO:0000256" key="3">
    <source>
        <dbReference type="ARBA" id="ARBA00005843"/>
    </source>
</evidence>
<organism evidence="20 21">
    <name type="scientific">Chiloscyllium punctatum</name>
    <name type="common">Brownbanded bambooshark</name>
    <name type="synonym">Hemiscyllium punctatum</name>
    <dbReference type="NCBI Taxonomy" id="137246"/>
    <lineage>
        <taxon>Eukaryota</taxon>
        <taxon>Metazoa</taxon>
        <taxon>Chordata</taxon>
        <taxon>Craniata</taxon>
        <taxon>Vertebrata</taxon>
        <taxon>Chondrichthyes</taxon>
        <taxon>Elasmobranchii</taxon>
        <taxon>Galeomorphii</taxon>
        <taxon>Galeoidea</taxon>
        <taxon>Orectolobiformes</taxon>
        <taxon>Hemiscylliidae</taxon>
        <taxon>Chiloscyllium</taxon>
    </lineage>
</organism>
<evidence type="ECO:0000256" key="9">
    <source>
        <dbReference type="ARBA" id="ARBA00022741"/>
    </source>
</evidence>
<evidence type="ECO:0000256" key="6">
    <source>
        <dbReference type="ARBA" id="ARBA00022553"/>
    </source>
</evidence>
<keyword evidence="10" id="KW-0418">Kinase</keyword>
<dbReference type="PANTHER" id="PTHR46485:SF3">
    <property type="entry name" value="DUAL SPECIFICITY TESTIS-SPECIFIC PROTEIN KINASE 1"/>
    <property type="match status" value="1"/>
</dbReference>
<evidence type="ECO:0000256" key="2">
    <source>
        <dbReference type="ARBA" id="ARBA00001946"/>
    </source>
</evidence>
<dbReference type="GO" id="GO:0030036">
    <property type="term" value="P:actin cytoskeleton organization"/>
    <property type="evidence" value="ECO:0007669"/>
    <property type="project" value="TreeGrafter"/>
</dbReference>
<keyword evidence="13" id="KW-0829">Tyrosine-protein kinase</keyword>
<dbReference type="PROSITE" id="PS00107">
    <property type="entry name" value="PROTEIN_KINASE_ATP"/>
    <property type="match status" value="1"/>
</dbReference>
<dbReference type="GO" id="GO:0046872">
    <property type="term" value="F:metal ion binding"/>
    <property type="evidence" value="ECO:0007669"/>
    <property type="project" value="UniProtKB-KW"/>
</dbReference>
<gene>
    <name evidence="20" type="ORF">chiPu_0016152</name>
</gene>
<feature type="domain" description="Protein kinase" evidence="19">
    <location>
        <begin position="57"/>
        <end position="314"/>
    </location>
</feature>
<evidence type="ECO:0000256" key="1">
    <source>
        <dbReference type="ARBA" id="ARBA00001936"/>
    </source>
</evidence>
<evidence type="ECO:0000256" key="13">
    <source>
        <dbReference type="ARBA" id="ARBA00023137"/>
    </source>
</evidence>
<evidence type="ECO:0000256" key="15">
    <source>
        <dbReference type="ARBA" id="ARBA00049003"/>
    </source>
</evidence>
<reference evidence="20 21" key="1">
    <citation type="journal article" date="2018" name="Nat. Ecol. Evol.">
        <title>Shark genomes provide insights into elasmobranch evolution and the origin of vertebrates.</title>
        <authorList>
            <person name="Hara Y"/>
            <person name="Yamaguchi K"/>
            <person name="Onimaru K"/>
            <person name="Kadota M"/>
            <person name="Koyanagi M"/>
            <person name="Keeley SD"/>
            <person name="Tatsumi K"/>
            <person name="Tanaka K"/>
            <person name="Motone F"/>
            <person name="Kageyama Y"/>
            <person name="Nozu R"/>
            <person name="Adachi N"/>
            <person name="Nishimura O"/>
            <person name="Nakagawa R"/>
            <person name="Tanegashima C"/>
            <person name="Kiyatake I"/>
            <person name="Matsumoto R"/>
            <person name="Murakumo K"/>
            <person name="Nishida K"/>
            <person name="Terakita A"/>
            <person name="Kuratani S"/>
            <person name="Sato K"/>
            <person name="Hyodo S Kuraku.S."/>
        </authorList>
    </citation>
    <scope>NUCLEOTIDE SEQUENCE [LARGE SCALE GENOMIC DNA]</scope>
</reference>
<keyword evidence="8" id="KW-0479">Metal-binding</keyword>
<dbReference type="PRINTS" id="PR00109">
    <property type="entry name" value="TYRKINASE"/>
</dbReference>
<evidence type="ECO:0000313" key="20">
    <source>
        <dbReference type="EMBL" id="GCC37647.1"/>
    </source>
</evidence>
<dbReference type="OMA" id="VNTFETM"/>
<evidence type="ECO:0000256" key="12">
    <source>
        <dbReference type="ARBA" id="ARBA00022842"/>
    </source>
</evidence>
<comment type="caution">
    <text evidence="20">The sequence shown here is derived from an EMBL/GenBank/DDBJ whole genome shotgun (WGS) entry which is preliminary data.</text>
</comment>
<comment type="catalytic activity">
    <reaction evidence="17">
        <text>L-tyrosyl-[protein] + ATP = O-phospho-L-tyrosyl-[protein] + ADP + H(+)</text>
        <dbReference type="Rhea" id="RHEA:10596"/>
        <dbReference type="Rhea" id="RHEA-COMP:10136"/>
        <dbReference type="Rhea" id="RHEA-COMP:20101"/>
        <dbReference type="ChEBI" id="CHEBI:15378"/>
        <dbReference type="ChEBI" id="CHEBI:30616"/>
        <dbReference type="ChEBI" id="CHEBI:46858"/>
        <dbReference type="ChEBI" id="CHEBI:61978"/>
        <dbReference type="ChEBI" id="CHEBI:456216"/>
        <dbReference type="EC" id="2.7.12.1"/>
    </reaction>
</comment>
<protein>
    <recommendedName>
        <fullName evidence="4">dual-specificity kinase</fullName>
        <ecNumber evidence="4">2.7.12.1</ecNumber>
    </recommendedName>
</protein>
<dbReference type="SUPFAM" id="SSF56112">
    <property type="entry name" value="Protein kinase-like (PK-like)"/>
    <property type="match status" value="1"/>
</dbReference>